<keyword evidence="1" id="KW-0472">Membrane</keyword>
<feature type="chain" id="PRO_5039259944" description="DUF3153 domain-containing protein" evidence="2">
    <location>
        <begin position="29"/>
        <end position="237"/>
    </location>
</feature>
<dbReference type="PROSITE" id="PS51257">
    <property type="entry name" value="PROKAR_LIPOPROTEIN"/>
    <property type="match status" value="1"/>
</dbReference>
<evidence type="ECO:0000313" key="3">
    <source>
        <dbReference type="EMBL" id="ASA24027.1"/>
    </source>
</evidence>
<dbReference type="OrthoDB" id="2586411at2"/>
<reference evidence="3 4" key="1">
    <citation type="submission" date="2017-06" db="EMBL/GenBank/DDBJ databases">
        <title>Complete genome sequence of Paenibacillus donghaensis KCTC 13049T isolated from East Sea sediment, South Korea.</title>
        <authorList>
            <person name="Jung B.K."/>
            <person name="Hong S.-J."/>
            <person name="Shin J.-H."/>
        </authorList>
    </citation>
    <scope>NUCLEOTIDE SEQUENCE [LARGE SCALE GENOMIC DNA]</scope>
    <source>
        <strain evidence="3 4">KCTC 13049</strain>
    </source>
</reference>
<keyword evidence="1" id="KW-1133">Transmembrane helix</keyword>
<proteinExistence type="predicted"/>
<protein>
    <recommendedName>
        <fullName evidence="5">DUF3153 domain-containing protein</fullName>
    </recommendedName>
</protein>
<accession>A0A2Z2KE93</accession>
<evidence type="ECO:0008006" key="5">
    <source>
        <dbReference type="Google" id="ProtNLM"/>
    </source>
</evidence>
<evidence type="ECO:0000313" key="4">
    <source>
        <dbReference type="Proteomes" id="UP000249890"/>
    </source>
</evidence>
<feature type="transmembrane region" description="Helical" evidence="1">
    <location>
        <begin position="205"/>
        <end position="226"/>
    </location>
</feature>
<keyword evidence="2" id="KW-0732">Signal</keyword>
<feature type="signal peptide" evidence="2">
    <location>
        <begin position="1"/>
        <end position="28"/>
    </location>
</feature>
<dbReference type="KEGG" id="pdh:B9T62_26535"/>
<gene>
    <name evidence="3" type="ORF">B9T62_26535</name>
</gene>
<sequence length="237" mass="26093">MIKKLYTLLGLLSLLVLLAGCASGGAHVTVHRNGSIDLAVNLQLDSRAESLISGTLEDKLTSSLSDAGIELKKTKDGNSAQYQFMKSYASFEEIRATSGNWDVVDTTVETADRWLFTRYDVQAQPKLKTYADNLMDTIGTPGLSKPLVRLLMANLTFDFKLTLPLDLIGDNNAAVDEGRTVAWNISLADTDPVQLVVYVPNIKNIVITLSILAVGMVAIILWIIRVKRRNKPTERKE</sequence>
<evidence type="ECO:0000256" key="1">
    <source>
        <dbReference type="SAM" id="Phobius"/>
    </source>
</evidence>
<dbReference type="EMBL" id="CP021780">
    <property type="protein sequence ID" value="ASA24027.1"/>
    <property type="molecule type" value="Genomic_DNA"/>
</dbReference>
<dbReference type="RefSeq" id="WP_087918010.1">
    <property type="nucleotide sequence ID" value="NZ_CP021780.1"/>
</dbReference>
<dbReference type="AlphaFoldDB" id="A0A2Z2KE93"/>
<keyword evidence="1" id="KW-0812">Transmembrane</keyword>
<name>A0A2Z2KE93_9BACL</name>
<evidence type="ECO:0000256" key="2">
    <source>
        <dbReference type="SAM" id="SignalP"/>
    </source>
</evidence>
<keyword evidence="4" id="KW-1185">Reference proteome</keyword>
<dbReference type="Proteomes" id="UP000249890">
    <property type="component" value="Chromosome"/>
</dbReference>
<organism evidence="3 4">
    <name type="scientific">Paenibacillus donghaensis</name>
    <dbReference type="NCBI Taxonomy" id="414771"/>
    <lineage>
        <taxon>Bacteria</taxon>
        <taxon>Bacillati</taxon>
        <taxon>Bacillota</taxon>
        <taxon>Bacilli</taxon>
        <taxon>Bacillales</taxon>
        <taxon>Paenibacillaceae</taxon>
        <taxon>Paenibacillus</taxon>
    </lineage>
</organism>